<protein>
    <submittedName>
        <fullName evidence="2">Alpha/beta hydrolase</fullName>
    </submittedName>
</protein>
<dbReference type="PANTHER" id="PTHR43689">
    <property type="entry name" value="HYDROLASE"/>
    <property type="match status" value="1"/>
</dbReference>
<dbReference type="Pfam" id="PF12697">
    <property type="entry name" value="Abhydrolase_6"/>
    <property type="match status" value="1"/>
</dbReference>
<reference evidence="3" key="1">
    <citation type="journal article" date="2019" name="Int. J. Syst. Evol. Microbiol.">
        <title>The Global Catalogue of Microorganisms (GCM) 10K type strain sequencing project: providing services to taxonomists for standard genome sequencing and annotation.</title>
        <authorList>
            <consortium name="The Broad Institute Genomics Platform"/>
            <consortium name="The Broad Institute Genome Sequencing Center for Infectious Disease"/>
            <person name="Wu L."/>
            <person name="Ma J."/>
        </authorList>
    </citation>
    <scope>NUCLEOTIDE SEQUENCE [LARGE SCALE GENOMIC DNA]</scope>
    <source>
        <strain evidence="3">CGMCC 1.15480</strain>
    </source>
</reference>
<evidence type="ECO:0000313" key="3">
    <source>
        <dbReference type="Proteomes" id="UP000597761"/>
    </source>
</evidence>
<evidence type="ECO:0000259" key="1">
    <source>
        <dbReference type="Pfam" id="PF12697"/>
    </source>
</evidence>
<dbReference type="GO" id="GO:0016787">
    <property type="term" value="F:hydrolase activity"/>
    <property type="evidence" value="ECO:0007669"/>
    <property type="project" value="UniProtKB-KW"/>
</dbReference>
<sequence length="265" mass="28145">MTSREIDLDRGLTLHVDEQGAGRPALVIHGGGGPATVAGLAGHLGRTRRTLAPTLPGWEGTSRPDWVTGIDDIAFALLGWLAEEEMRDVLVVGSSIGGWIAAELALRDADAGRITGLVLLDAVGVDVPGHPARDFFALDPRGVAEYSWHDAERFYIDPATVPEERRAVQAANMATLKALAGDPYMEDPKLLGRLGRVALPALAIWGDADRIVTPDYGRAYAAALGDCRFELVADAGHLPHLEQPEATFALLDDYAGGREGSVARG</sequence>
<dbReference type="InterPro" id="IPR000073">
    <property type="entry name" value="AB_hydrolase_1"/>
</dbReference>
<name>A0ABQ1PGD9_9MICC</name>
<gene>
    <name evidence="2" type="ORF">GCM10011512_24770</name>
</gene>
<keyword evidence="3" id="KW-1185">Reference proteome</keyword>
<accession>A0ABQ1PGD9</accession>
<comment type="caution">
    <text evidence="2">The sequence shown here is derived from an EMBL/GenBank/DDBJ whole genome shotgun (WGS) entry which is preliminary data.</text>
</comment>
<proteinExistence type="predicted"/>
<evidence type="ECO:0000313" key="2">
    <source>
        <dbReference type="EMBL" id="GGC96791.1"/>
    </source>
</evidence>
<dbReference type="InterPro" id="IPR029058">
    <property type="entry name" value="AB_hydrolase_fold"/>
</dbReference>
<dbReference type="SUPFAM" id="SSF53474">
    <property type="entry name" value="alpha/beta-Hydrolases"/>
    <property type="match status" value="1"/>
</dbReference>
<dbReference type="RefSeq" id="WP_188668738.1">
    <property type="nucleotide sequence ID" value="NZ_BMJI01000018.1"/>
</dbReference>
<organism evidence="2 3">
    <name type="scientific">Tersicoccus solisilvae</name>
    <dbReference type="NCBI Taxonomy" id="1882339"/>
    <lineage>
        <taxon>Bacteria</taxon>
        <taxon>Bacillati</taxon>
        <taxon>Actinomycetota</taxon>
        <taxon>Actinomycetes</taxon>
        <taxon>Micrococcales</taxon>
        <taxon>Micrococcaceae</taxon>
        <taxon>Tersicoccus</taxon>
    </lineage>
</organism>
<dbReference type="PRINTS" id="PR00111">
    <property type="entry name" value="ABHYDROLASE"/>
</dbReference>
<keyword evidence="2" id="KW-0378">Hydrolase</keyword>
<dbReference type="Proteomes" id="UP000597761">
    <property type="component" value="Unassembled WGS sequence"/>
</dbReference>
<feature type="domain" description="AB hydrolase-1" evidence="1">
    <location>
        <begin position="26"/>
        <end position="249"/>
    </location>
</feature>
<dbReference type="Gene3D" id="3.40.50.1820">
    <property type="entry name" value="alpha/beta hydrolase"/>
    <property type="match status" value="1"/>
</dbReference>
<dbReference type="PANTHER" id="PTHR43689:SF8">
    <property type="entry name" value="ALPHA_BETA-HYDROLASES SUPERFAMILY PROTEIN"/>
    <property type="match status" value="1"/>
</dbReference>
<dbReference type="EMBL" id="BMJI01000018">
    <property type="protein sequence ID" value="GGC96791.1"/>
    <property type="molecule type" value="Genomic_DNA"/>
</dbReference>